<dbReference type="Proteomes" id="UP000265515">
    <property type="component" value="Unassembled WGS sequence"/>
</dbReference>
<name>A0A388KYW8_CHABU</name>
<dbReference type="Gramene" id="GBG75256">
    <property type="protein sequence ID" value="GBG75256"/>
    <property type="gene ID" value="CBR_g19890"/>
</dbReference>
<keyword evidence="5" id="KW-1185">Reference proteome</keyword>
<dbReference type="OrthoDB" id="427795at2759"/>
<evidence type="ECO:0000313" key="4">
    <source>
        <dbReference type="EMBL" id="GBG75256.1"/>
    </source>
</evidence>
<evidence type="ECO:0000256" key="1">
    <source>
        <dbReference type="ARBA" id="ARBA00022574"/>
    </source>
</evidence>
<keyword evidence="1" id="KW-0853">WD repeat</keyword>
<dbReference type="InterPro" id="IPR015943">
    <property type="entry name" value="WD40/YVTN_repeat-like_dom_sf"/>
</dbReference>
<feature type="compositionally biased region" description="Basic and acidic residues" evidence="3">
    <location>
        <begin position="118"/>
        <end position="130"/>
    </location>
</feature>
<sequence length="145" mass="15923">MLAVITLQIEDQEMYLPPGSTDKGREKPPAGLIFRHLGHRDGSVVDFHWNPSSPWTVMSASTNTTGEGAGDGGGSLQVWRMMDVIYGSDGDVFGELKQHQDEILGVKRTSSMNVPYGDQREEPVVKEDLAKPNLSDHNNPSTTAW</sequence>
<feature type="region of interest" description="Disordered" evidence="3">
    <location>
        <begin position="110"/>
        <end position="145"/>
    </location>
</feature>
<reference evidence="4 5" key="1">
    <citation type="journal article" date="2018" name="Cell">
        <title>The Chara Genome: Secondary Complexity and Implications for Plant Terrestrialization.</title>
        <authorList>
            <person name="Nishiyama T."/>
            <person name="Sakayama H."/>
            <person name="Vries J.D."/>
            <person name="Buschmann H."/>
            <person name="Saint-Marcoux D."/>
            <person name="Ullrich K.K."/>
            <person name="Haas F.B."/>
            <person name="Vanderstraeten L."/>
            <person name="Becker D."/>
            <person name="Lang D."/>
            <person name="Vosolsobe S."/>
            <person name="Rombauts S."/>
            <person name="Wilhelmsson P.K.I."/>
            <person name="Janitza P."/>
            <person name="Kern R."/>
            <person name="Heyl A."/>
            <person name="Rumpler F."/>
            <person name="Villalobos L.I.A.C."/>
            <person name="Clay J.M."/>
            <person name="Skokan R."/>
            <person name="Toyoda A."/>
            <person name="Suzuki Y."/>
            <person name="Kagoshima H."/>
            <person name="Schijlen E."/>
            <person name="Tajeshwar N."/>
            <person name="Catarino B."/>
            <person name="Hetherington A.J."/>
            <person name="Saltykova A."/>
            <person name="Bonnot C."/>
            <person name="Breuninger H."/>
            <person name="Symeonidi A."/>
            <person name="Radhakrishnan G.V."/>
            <person name="Van Nieuwerburgh F."/>
            <person name="Deforce D."/>
            <person name="Chang C."/>
            <person name="Karol K.G."/>
            <person name="Hedrich R."/>
            <person name="Ulvskov P."/>
            <person name="Glockner G."/>
            <person name="Delwiche C.F."/>
            <person name="Petrasek J."/>
            <person name="Van de Peer Y."/>
            <person name="Friml J."/>
            <person name="Beilby M."/>
            <person name="Dolan L."/>
            <person name="Kohara Y."/>
            <person name="Sugano S."/>
            <person name="Fujiyama A."/>
            <person name="Delaux P.-M."/>
            <person name="Quint M."/>
            <person name="TheiBen G."/>
            <person name="Hagemann M."/>
            <person name="Harholt J."/>
            <person name="Dunand C."/>
            <person name="Zachgo S."/>
            <person name="Langdale J."/>
            <person name="Maumus F."/>
            <person name="Straeten D.V.D."/>
            <person name="Gould S.B."/>
            <person name="Rensing S.A."/>
        </authorList>
    </citation>
    <scope>NUCLEOTIDE SEQUENCE [LARGE SCALE GENOMIC DNA]</scope>
    <source>
        <strain evidence="4 5">S276</strain>
    </source>
</reference>
<gene>
    <name evidence="4" type="ORF">CBR_g19890</name>
</gene>
<dbReference type="Gene3D" id="2.130.10.10">
    <property type="entry name" value="YVTN repeat-like/Quinoprotein amine dehydrogenase"/>
    <property type="match status" value="1"/>
</dbReference>
<dbReference type="InterPro" id="IPR050459">
    <property type="entry name" value="WD_repeat_RBAP46/RBAP48/MSI1"/>
</dbReference>
<evidence type="ECO:0000256" key="3">
    <source>
        <dbReference type="SAM" id="MobiDB-lite"/>
    </source>
</evidence>
<dbReference type="STRING" id="69332.A0A388KYW8"/>
<dbReference type="EMBL" id="BFEA01000221">
    <property type="protein sequence ID" value="GBG75256.1"/>
    <property type="molecule type" value="Genomic_DNA"/>
</dbReference>
<dbReference type="PANTHER" id="PTHR22850">
    <property type="entry name" value="WD40 REPEAT FAMILY"/>
    <property type="match status" value="1"/>
</dbReference>
<proteinExistence type="predicted"/>
<feature type="compositionally biased region" description="Polar residues" evidence="3">
    <location>
        <begin position="135"/>
        <end position="145"/>
    </location>
</feature>
<evidence type="ECO:0000256" key="2">
    <source>
        <dbReference type="ARBA" id="ARBA00022737"/>
    </source>
</evidence>
<comment type="caution">
    <text evidence="4">The sequence shown here is derived from an EMBL/GenBank/DDBJ whole genome shotgun (WGS) entry which is preliminary data.</text>
</comment>
<organism evidence="4 5">
    <name type="scientific">Chara braunii</name>
    <name type="common">Braun's stonewort</name>
    <dbReference type="NCBI Taxonomy" id="69332"/>
    <lineage>
        <taxon>Eukaryota</taxon>
        <taxon>Viridiplantae</taxon>
        <taxon>Streptophyta</taxon>
        <taxon>Charophyceae</taxon>
        <taxon>Charales</taxon>
        <taxon>Characeae</taxon>
        <taxon>Chara</taxon>
    </lineage>
</organism>
<evidence type="ECO:0000313" key="5">
    <source>
        <dbReference type="Proteomes" id="UP000265515"/>
    </source>
</evidence>
<dbReference type="AlphaFoldDB" id="A0A388KYW8"/>
<protein>
    <submittedName>
        <fullName evidence="4">Uncharacterized protein</fullName>
    </submittedName>
</protein>
<keyword evidence="2" id="KW-0677">Repeat</keyword>
<accession>A0A388KYW8</accession>